<dbReference type="HOGENOM" id="CLU_146660_0_0_10"/>
<reference evidence="1" key="1">
    <citation type="submission" date="2009-09" db="EMBL/GenBank/DDBJ databases">
        <authorList>
            <person name="Weinstock G."/>
            <person name="Sodergren E."/>
            <person name="Clifton S."/>
            <person name="Fulton L."/>
            <person name="Fulton B."/>
            <person name="Courtney L."/>
            <person name="Fronick C."/>
            <person name="Harrison M."/>
            <person name="Strong C."/>
            <person name="Farmer C."/>
            <person name="Delahaunty K."/>
            <person name="Markovic C."/>
            <person name="Hall O."/>
            <person name="Minx P."/>
            <person name="Tomlinson C."/>
            <person name="Mitreva M."/>
            <person name="Nelson J."/>
            <person name="Hou S."/>
            <person name="Wollam A."/>
            <person name="Pepin K.H."/>
            <person name="Johnson M."/>
            <person name="Bhonagiri V."/>
            <person name="Nash W.E."/>
            <person name="Warren W."/>
            <person name="Chinwalla A."/>
            <person name="Mardis E.R."/>
            <person name="Wilson R.K."/>
        </authorList>
    </citation>
    <scope>NUCLEOTIDE SEQUENCE [LARGE SCALE GENOMIC DNA]</scope>
    <source>
        <strain evidence="1">ATCC 51259</strain>
    </source>
</reference>
<evidence type="ECO:0000313" key="2">
    <source>
        <dbReference type="Proteomes" id="UP000003460"/>
    </source>
</evidence>
<evidence type="ECO:0000313" key="1">
    <source>
        <dbReference type="EMBL" id="EEX72127.1"/>
    </source>
</evidence>
<proteinExistence type="predicted"/>
<dbReference type="eggNOG" id="COG1595">
    <property type="taxonomic scope" value="Bacteria"/>
</dbReference>
<name>C9LEF8_9BACT</name>
<dbReference type="EMBL" id="ACIJ02000016">
    <property type="protein sequence ID" value="EEX72127.1"/>
    <property type="molecule type" value="Genomic_DNA"/>
</dbReference>
<dbReference type="STRING" id="626522.GCWU000325_00584"/>
<keyword evidence="2" id="KW-1185">Reference proteome</keyword>
<sequence>MKTDERTYNGIVRPEYTPDAISSLKLDEIFVFGSNLHGLHGGGAARAACKKFGAIWGQGVGLQGQSYAIPTMQGGVETIKSYVDQFIEFAKEHTELFFYVTRIGCGIAGFKDSDIAPLFKESIGIKNICLPKSFYP</sequence>
<organism evidence="1 2">
    <name type="scientific">Alloprevotella tannerae ATCC 51259</name>
    <dbReference type="NCBI Taxonomy" id="626522"/>
    <lineage>
        <taxon>Bacteria</taxon>
        <taxon>Pseudomonadati</taxon>
        <taxon>Bacteroidota</taxon>
        <taxon>Bacteroidia</taxon>
        <taxon>Bacteroidales</taxon>
        <taxon>Prevotellaceae</taxon>
        <taxon>Alloprevotella</taxon>
    </lineage>
</organism>
<dbReference type="AlphaFoldDB" id="C9LEF8"/>
<accession>C9LEF8</accession>
<protein>
    <recommendedName>
        <fullName evidence="3">Macro domain-containing protein</fullName>
    </recommendedName>
</protein>
<comment type="caution">
    <text evidence="1">The sequence shown here is derived from an EMBL/GenBank/DDBJ whole genome shotgun (WGS) entry which is preliminary data.</text>
</comment>
<dbReference type="GeneID" id="84575799"/>
<gene>
    <name evidence="1" type="ORF">GCWU000325_00584</name>
</gene>
<evidence type="ECO:0008006" key="3">
    <source>
        <dbReference type="Google" id="ProtNLM"/>
    </source>
</evidence>
<dbReference type="Proteomes" id="UP000003460">
    <property type="component" value="Unassembled WGS sequence"/>
</dbReference>
<dbReference type="RefSeq" id="WP_006254358.1">
    <property type="nucleotide sequence ID" value="NZ_GG700642.1"/>
</dbReference>